<comment type="caution">
    <text evidence="7">The sequence shown here is derived from an EMBL/GenBank/DDBJ whole genome shotgun (WGS) entry which is preliminary data.</text>
</comment>
<name>A0ABR3ADV0_9AGAR</name>
<dbReference type="Proteomes" id="UP001437256">
    <property type="component" value="Unassembled WGS sequence"/>
</dbReference>
<reference evidence="7 8" key="1">
    <citation type="submission" date="2024-05" db="EMBL/GenBank/DDBJ databases">
        <title>A draft genome resource for the thread blight pathogen Marasmius tenuissimus strain MS-2.</title>
        <authorList>
            <person name="Yulfo-Soto G.E."/>
            <person name="Baruah I.K."/>
            <person name="Amoako-Attah I."/>
            <person name="Bukari Y."/>
            <person name="Meinhardt L.W."/>
            <person name="Bailey B.A."/>
            <person name="Cohen S.P."/>
        </authorList>
    </citation>
    <scope>NUCLEOTIDE SEQUENCE [LARGE SCALE GENOMIC DNA]</scope>
    <source>
        <strain evidence="7 8">MS-2</strain>
    </source>
</reference>
<feature type="compositionally biased region" description="Basic and acidic residues" evidence="5">
    <location>
        <begin position="15"/>
        <end position="24"/>
    </location>
</feature>
<keyword evidence="8" id="KW-1185">Reference proteome</keyword>
<dbReference type="PANTHER" id="PTHR15272:SF0">
    <property type="entry name" value="CHROMATIN ASSEMBLY FACTOR 1 SUBUNIT A"/>
    <property type="match status" value="1"/>
</dbReference>
<feature type="domain" description="Chromatin assembly factor 1 subunit A dimerization" evidence="6">
    <location>
        <begin position="481"/>
        <end position="553"/>
    </location>
</feature>
<comment type="subcellular location">
    <subcellularLocation>
        <location evidence="1">Nucleus</location>
    </subcellularLocation>
</comment>
<gene>
    <name evidence="7" type="ORF">AAF712_001423</name>
</gene>
<feature type="region of interest" description="Disordered" evidence="5">
    <location>
        <begin position="417"/>
        <end position="439"/>
    </location>
</feature>
<dbReference type="EMBL" id="JBBXMP010000003">
    <property type="protein sequence ID" value="KAL0071566.1"/>
    <property type="molecule type" value="Genomic_DNA"/>
</dbReference>
<organism evidence="7 8">
    <name type="scientific">Marasmius tenuissimus</name>
    <dbReference type="NCBI Taxonomy" id="585030"/>
    <lineage>
        <taxon>Eukaryota</taxon>
        <taxon>Fungi</taxon>
        <taxon>Dikarya</taxon>
        <taxon>Basidiomycota</taxon>
        <taxon>Agaricomycotina</taxon>
        <taxon>Agaricomycetes</taxon>
        <taxon>Agaricomycetidae</taxon>
        <taxon>Agaricales</taxon>
        <taxon>Marasmiineae</taxon>
        <taxon>Marasmiaceae</taxon>
        <taxon>Marasmius</taxon>
    </lineage>
</organism>
<feature type="compositionally biased region" description="Acidic residues" evidence="5">
    <location>
        <begin position="523"/>
        <end position="567"/>
    </location>
</feature>
<evidence type="ECO:0000259" key="6">
    <source>
        <dbReference type="Pfam" id="PF12253"/>
    </source>
</evidence>
<evidence type="ECO:0000256" key="3">
    <source>
        <dbReference type="ARBA" id="ARBA00023204"/>
    </source>
</evidence>
<evidence type="ECO:0000256" key="4">
    <source>
        <dbReference type="ARBA" id="ARBA00023242"/>
    </source>
</evidence>
<dbReference type="InterPro" id="IPR022043">
    <property type="entry name" value="CAF1A_DD"/>
</dbReference>
<sequence length="778" mass="85718">MSKDPLITMSNAETSKGKDGETQAKGKSVAAELKNGKIVFKQKPHSFEKHSETLQGKDPLYSTGVSSAMLTRFRLELVKFRAMLSERLKSNQTVSNIEDEYRSLIVKLAYESDKTLHSLAKHIHSQLVPSDEDEDEDMDASTVTKVFPFSVIEKSIQAVMDRNNYGLELDSTTKIPNALCIWRWEAKENYQDCIPKAAQEKAAARLAERAQAKSDLLAAFHSLPESERNKLIPNRGANKAGKEAGTPAKAVPMATEASSSTPVASSSPKGKQVDNDDVGSTASGLQSENMKTKAGRPKKPENTERLVKAKKQSDAQKSLMATFFTAKPKTQTNHVNGKASSSKSEISDFEKAFKPFVRKRDAELAPLNSFLNRKKRLASGTSKDIIVVDSDDESTARTNRPVHDLSAHERLRDALSGLPERPLYRPPRSSSTGPTSSYKTYYTPAVRDLMKQLSEAELTDDTSVVRSITQTLADRGILPAKVLIFDEDNRPGYFGTWTRSSRIIGPRTPCKKDALDIDYGYDSGEDWEGENAGDADDVVDDDDDEQDSEDQDSDLDDWLVEDDEVEDSGAPPELDAPVPDIPLPTKRKAEDDGKASKKRKVVVPLVPYAKGPCWESVIGECHDNILSPYQIRFLNDASFSLDPFTFVSSAKEKSRNQKPDPVFAVPSLPDRHVPDSSNPTAPPNTPAVKKSVPVVPKTAFPEDHLPVLLDKVNTLQSSNVTLLVETVYQELRAHKVKKNAIEAKIKEVAVRDREKKYWVVRENAVATGAATAPAAPIS</sequence>
<evidence type="ECO:0000256" key="5">
    <source>
        <dbReference type="SAM" id="MobiDB-lite"/>
    </source>
</evidence>
<feature type="compositionally biased region" description="Polar residues" evidence="5">
    <location>
        <begin position="278"/>
        <end position="289"/>
    </location>
</feature>
<dbReference type="PANTHER" id="PTHR15272">
    <property type="entry name" value="CHROMATIN ASSEMBLY FACTOR 1 SUBUNIT A CAF-1 SUBUNIT A"/>
    <property type="match status" value="1"/>
</dbReference>
<feature type="region of interest" description="Disordered" evidence="5">
    <location>
        <begin position="521"/>
        <end position="598"/>
    </location>
</feature>
<feature type="compositionally biased region" description="Low complexity" evidence="5">
    <location>
        <begin position="254"/>
        <end position="268"/>
    </location>
</feature>
<evidence type="ECO:0000256" key="2">
    <source>
        <dbReference type="ARBA" id="ARBA00022763"/>
    </source>
</evidence>
<keyword evidence="4" id="KW-0539">Nucleus</keyword>
<accession>A0ABR3ADV0</accession>
<protein>
    <recommendedName>
        <fullName evidence="6">Chromatin assembly factor 1 subunit A dimerization domain-containing protein</fullName>
    </recommendedName>
</protein>
<dbReference type="Pfam" id="PF12253">
    <property type="entry name" value="CAF1A_dimeriz"/>
    <property type="match status" value="1"/>
</dbReference>
<proteinExistence type="predicted"/>
<evidence type="ECO:0000313" key="8">
    <source>
        <dbReference type="Proteomes" id="UP001437256"/>
    </source>
</evidence>
<feature type="region of interest" description="Disordered" evidence="5">
    <location>
        <begin position="650"/>
        <end position="690"/>
    </location>
</feature>
<feature type="compositionally biased region" description="Low complexity" evidence="5">
    <location>
        <begin position="426"/>
        <end position="439"/>
    </location>
</feature>
<keyword evidence="2" id="KW-0227">DNA damage</keyword>
<keyword evidence="3" id="KW-0234">DNA repair</keyword>
<evidence type="ECO:0000256" key="1">
    <source>
        <dbReference type="ARBA" id="ARBA00004123"/>
    </source>
</evidence>
<feature type="region of interest" description="Disordered" evidence="5">
    <location>
        <begin position="227"/>
        <end position="305"/>
    </location>
</feature>
<evidence type="ECO:0000313" key="7">
    <source>
        <dbReference type="EMBL" id="KAL0071566.1"/>
    </source>
</evidence>
<feature type="region of interest" description="Disordered" evidence="5">
    <location>
        <begin position="1"/>
        <end position="28"/>
    </location>
</feature>